<dbReference type="EMBL" id="CP003607">
    <property type="protein sequence ID" value="AFY83808.1"/>
    <property type="molecule type" value="Genomic_DNA"/>
</dbReference>
<evidence type="ECO:0000313" key="1">
    <source>
        <dbReference type="EMBL" id="AFY83808.1"/>
    </source>
</evidence>
<keyword evidence="2" id="KW-1185">Reference proteome</keyword>
<dbReference type="KEGG" id="oac:Oscil6304_4282"/>
<reference evidence="1 2" key="1">
    <citation type="submission" date="2012-06" db="EMBL/GenBank/DDBJ databases">
        <title>Finished chromosome of genome of Oscillatoria acuminata PCC 6304.</title>
        <authorList>
            <consortium name="US DOE Joint Genome Institute"/>
            <person name="Gugger M."/>
            <person name="Coursin T."/>
            <person name="Rippka R."/>
            <person name="Tandeau De Marsac N."/>
            <person name="Huntemann M."/>
            <person name="Wei C.-L."/>
            <person name="Han J."/>
            <person name="Detter J.C."/>
            <person name="Han C."/>
            <person name="Tapia R."/>
            <person name="Davenport K."/>
            <person name="Daligault H."/>
            <person name="Erkkila T."/>
            <person name="Gu W."/>
            <person name="Munk A.C.C."/>
            <person name="Teshima H."/>
            <person name="Xu Y."/>
            <person name="Chain P."/>
            <person name="Chen A."/>
            <person name="Krypides N."/>
            <person name="Mavromatis K."/>
            <person name="Markowitz V."/>
            <person name="Szeto E."/>
            <person name="Ivanova N."/>
            <person name="Mikhailova N."/>
            <person name="Ovchinnikova G."/>
            <person name="Pagani I."/>
            <person name="Pati A."/>
            <person name="Goodwin L."/>
            <person name="Peters L."/>
            <person name="Pitluck S."/>
            <person name="Woyke T."/>
            <person name="Kerfeld C."/>
        </authorList>
    </citation>
    <scope>NUCLEOTIDE SEQUENCE [LARGE SCALE GENOMIC DNA]</scope>
    <source>
        <strain evidence="1 2">PCC 6304</strain>
    </source>
</reference>
<dbReference type="HOGENOM" id="CLU_1925152_0_0_3"/>
<dbReference type="PATRIC" id="fig|56110.3.peg.5194"/>
<dbReference type="InParanoid" id="K9TN45"/>
<gene>
    <name evidence="1" type="ORF">Oscil6304_4282</name>
</gene>
<organism evidence="1 2">
    <name type="scientific">Oscillatoria acuminata PCC 6304</name>
    <dbReference type="NCBI Taxonomy" id="56110"/>
    <lineage>
        <taxon>Bacteria</taxon>
        <taxon>Bacillati</taxon>
        <taxon>Cyanobacteriota</taxon>
        <taxon>Cyanophyceae</taxon>
        <taxon>Oscillatoriophycideae</taxon>
        <taxon>Oscillatoriales</taxon>
        <taxon>Oscillatoriaceae</taxon>
        <taxon>Oscillatoria</taxon>
    </lineage>
</organism>
<protein>
    <submittedName>
        <fullName evidence="1">Uncharacterized protein</fullName>
    </submittedName>
</protein>
<accession>K9TN45</accession>
<dbReference type="Proteomes" id="UP000010367">
    <property type="component" value="Chromosome"/>
</dbReference>
<sequence>MVKYKLSLKLKDLPDSFDYYRDLTQAEENYPEKFLTSTLREEIREYFQQQSCCHLNDGNLTRLINHWIQDIKEGYRESAIALDLPPMGAANLHQLQDSGNQEIPPLVFPDISEIEPSRGALPPLIFC</sequence>
<name>K9TN45_9CYAN</name>
<proteinExistence type="predicted"/>
<dbReference type="RefSeq" id="WP_015150432.1">
    <property type="nucleotide sequence ID" value="NC_019693.1"/>
</dbReference>
<evidence type="ECO:0000313" key="2">
    <source>
        <dbReference type="Proteomes" id="UP000010367"/>
    </source>
</evidence>
<dbReference type="STRING" id="56110.Oscil6304_4282"/>
<dbReference type="eggNOG" id="ENOG5032W9B">
    <property type="taxonomic scope" value="Bacteria"/>
</dbReference>
<dbReference type="OrthoDB" id="495821at2"/>
<dbReference type="AlphaFoldDB" id="K9TN45"/>